<dbReference type="EMBL" id="FMTS01000001">
    <property type="protein sequence ID" value="SCW49423.1"/>
    <property type="molecule type" value="Genomic_DNA"/>
</dbReference>
<dbReference type="GO" id="GO:0006935">
    <property type="term" value="P:chemotaxis"/>
    <property type="evidence" value="ECO:0007669"/>
    <property type="project" value="InterPro"/>
</dbReference>
<dbReference type="Gene3D" id="6.10.340.10">
    <property type="match status" value="1"/>
</dbReference>
<proteinExistence type="inferred from homology"/>
<evidence type="ECO:0000313" key="11">
    <source>
        <dbReference type="Proteomes" id="UP000199150"/>
    </source>
</evidence>
<dbReference type="GO" id="GO:0004888">
    <property type="term" value="F:transmembrane signaling receptor activity"/>
    <property type="evidence" value="ECO:0007669"/>
    <property type="project" value="InterPro"/>
</dbReference>
<keyword evidence="6" id="KW-1133">Transmembrane helix</keyword>
<dbReference type="InterPro" id="IPR004090">
    <property type="entry name" value="Chemotax_Me-accpt_rcpt"/>
</dbReference>
<feature type="domain" description="Methyl-accepting transducer" evidence="7">
    <location>
        <begin position="318"/>
        <end position="540"/>
    </location>
</feature>
<dbReference type="PANTHER" id="PTHR32089">
    <property type="entry name" value="METHYL-ACCEPTING CHEMOTAXIS PROTEIN MCPB"/>
    <property type="match status" value="1"/>
</dbReference>
<dbReference type="GO" id="GO:0007165">
    <property type="term" value="P:signal transduction"/>
    <property type="evidence" value="ECO:0007669"/>
    <property type="project" value="UniProtKB-KW"/>
</dbReference>
<evidence type="ECO:0000259" key="9">
    <source>
        <dbReference type="PROSITE" id="PS50885"/>
    </source>
</evidence>
<comment type="subcellular location">
    <subcellularLocation>
        <location evidence="1">Cell inner membrane</location>
        <topology evidence="1">Multi-pass membrane protein</topology>
    </subcellularLocation>
</comment>
<dbReference type="AlphaFoldDB" id="A0A1G4QXQ4"/>
<name>A0A1G4QXQ4_9CAUL</name>
<organism evidence="10 11">
    <name type="scientific">Asticcacaulis taihuensis</name>
    <dbReference type="NCBI Taxonomy" id="260084"/>
    <lineage>
        <taxon>Bacteria</taxon>
        <taxon>Pseudomonadati</taxon>
        <taxon>Pseudomonadota</taxon>
        <taxon>Alphaproteobacteria</taxon>
        <taxon>Caulobacterales</taxon>
        <taxon>Caulobacteraceae</taxon>
        <taxon>Asticcacaulis</taxon>
    </lineage>
</organism>
<protein>
    <submittedName>
        <fullName evidence="10">Methyl-accepting chemotaxis protein</fullName>
    </submittedName>
</protein>
<evidence type="ECO:0000313" key="10">
    <source>
        <dbReference type="EMBL" id="SCW49423.1"/>
    </source>
</evidence>
<dbReference type="PROSITE" id="PS50111">
    <property type="entry name" value="CHEMOTAXIS_TRANSDUC_2"/>
    <property type="match status" value="1"/>
</dbReference>
<dbReference type="InterPro" id="IPR004089">
    <property type="entry name" value="MCPsignal_dom"/>
</dbReference>
<evidence type="ECO:0000256" key="5">
    <source>
        <dbReference type="PROSITE-ProRule" id="PRU00284"/>
    </source>
</evidence>
<dbReference type="InterPro" id="IPR024478">
    <property type="entry name" value="HlyB_4HB_MCP"/>
</dbReference>
<dbReference type="Gene3D" id="1.10.287.950">
    <property type="entry name" value="Methyl-accepting chemotaxis protein"/>
    <property type="match status" value="1"/>
</dbReference>
<dbReference type="SMART" id="SM00304">
    <property type="entry name" value="HAMP"/>
    <property type="match status" value="1"/>
</dbReference>
<dbReference type="PRINTS" id="PR00260">
    <property type="entry name" value="CHEMTRNSDUCR"/>
</dbReference>
<feature type="domain" description="HAMP" evidence="9">
    <location>
        <begin position="225"/>
        <end position="278"/>
    </location>
</feature>
<dbReference type="PROSITE" id="PS50192">
    <property type="entry name" value="T_SNARE"/>
    <property type="match status" value="1"/>
</dbReference>
<dbReference type="Pfam" id="PF00015">
    <property type="entry name" value="MCPsignal"/>
    <property type="match status" value="1"/>
</dbReference>
<feature type="domain" description="T-SNARE coiled-coil homology" evidence="8">
    <location>
        <begin position="470"/>
        <end position="532"/>
    </location>
</feature>
<keyword evidence="6" id="KW-0472">Membrane</keyword>
<evidence type="ECO:0000256" key="3">
    <source>
        <dbReference type="ARBA" id="ARBA00023224"/>
    </source>
</evidence>
<dbReference type="PROSITE" id="PS50885">
    <property type="entry name" value="HAMP"/>
    <property type="match status" value="1"/>
</dbReference>
<dbReference type="InterPro" id="IPR003660">
    <property type="entry name" value="HAMP_dom"/>
</dbReference>
<dbReference type="InterPro" id="IPR000727">
    <property type="entry name" value="T_SNARE_dom"/>
</dbReference>
<evidence type="ECO:0000259" key="7">
    <source>
        <dbReference type="PROSITE" id="PS50111"/>
    </source>
</evidence>
<sequence>MTKPSTANPTGGFKLSNLSFTVKFMAPAAVATALMAVLAFGAIYVMNGQGKTIDDINTKALPQVVELGDIKSSIKEANGQLYNALTKKATDPSANASATVTKVTEDLGKIETRVKTDGGKATDPAQKKLLADLAKEVKTYKEAVEFAGSVMDVDFTSVGPMMAQFDDGYAKMSDISDQLIKANVAAATKAATDAKAAQTAGISFLTIFAVIMACVSGAIAFVFSRVTVTGINRIAKTTEELANGNLNVDISALARRDELKSVVDSLNVFKSNAEEKERLMAIEAATSKTREERARQMAELAERFRHEAQDMLDALSNAASDLDANGRTLLTIAQENERRSQDAVGSIRNSADNVQNVASATTELSASIGVIGDQAVRSVEIAAEAVSEADRTNDSMAELSRAADQIGEVVDLINAIAQQTNLLALNATIESARAGEAGKGFAVVASEVKSLAQQTAKATDEIRERIKDIQAAAQNGVNAIKGIGETIKHMNEIASSIADSVHQQGDATNEIARNVNEASDGTSMASSSVSQLSASAADTEKASTEMLGAANQLTQRTEAMSENIRRFLAELTAA</sequence>
<dbReference type="SUPFAM" id="SSF58104">
    <property type="entry name" value="Methyl-accepting chemotaxis protein (MCP) signaling domain"/>
    <property type="match status" value="1"/>
</dbReference>
<dbReference type="RefSeq" id="WP_090645848.1">
    <property type="nucleotide sequence ID" value="NZ_CBCRYE010000001.1"/>
</dbReference>
<evidence type="ECO:0000256" key="4">
    <source>
        <dbReference type="ARBA" id="ARBA00029447"/>
    </source>
</evidence>
<keyword evidence="2" id="KW-0997">Cell inner membrane</keyword>
<dbReference type="STRING" id="260084.SAMN02927928_1606"/>
<feature type="transmembrane region" description="Helical" evidence="6">
    <location>
        <begin position="202"/>
        <end position="223"/>
    </location>
</feature>
<dbReference type="GO" id="GO:0005886">
    <property type="term" value="C:plasma membrane"/>
    <property type="evidence" value="ECO:0007669"/>
    <property type="project" value="UniProtKB-SubCell"/>
</dbReference>
<accession>A0A1G4QXQ4</accession>
<keyword evidence="3 5" id="KW-0807">Transducer</keyword>
<keyword evidence="11" id="KW-1185">Reference proteome</keyword>
<reference evidence="11" key="1">
    <citation type="submission" date="2016-10" db="EMBL/GenBank/DDBJ databases">
        <authorList>
            <person name="Varghese N."/>
            <person name="Submissions S."/>
        </authorList>
    </citation>
    <scope>NUCLEOTIDE SEQUENCE [LARGE SCALE GENOMIC DNA]</scope>
    <source>
        <strain evidence="11">CGMCC 1.3431</strain>
    </source>
</reference>
<dbReference type="OrthoDB" id="354287at2"/>
<comment type="similarity">
    <text evidence="4">Belongs to the methyl-accepting chemotaxis (MCP) protein family.</text>
</comment>
<keyword evidence="6" id="KW-0812">Transmembrane</keyword>
<dbReference type="Proteomes" id="UP000199150">
    <property type="component" value="Unassembled WGS sequence"/>
</dbReference>
<evidence type="ECO:0000256" key="2">
    <source>
        <dbReference type="ARBA" id="ARBA00022519"/>
    </source>
</evidence>
<dbReference type="PANTHER" id="PTHR32089:SF112">
    <property type="entry name" value="LYSOZYME-LIKE PROTEIN-RELATED"/>
    <property type="match status" value="1"/>
</dbReference>
<dbReference type="SMART" id="SM00283">
    <property type="entry name" value="MA"/>
    <property type="match status" value="1"/>
</dbReference>
<gene>
    <name evidence="10" type="ORF">SAMN02927928_1606</name>
</gene>
<evidence type="ECO:0000256" key="6">
    <source>
        <dbReference type="SAM" id="Phobius"/>
    </source>
</evidence>
<evidence type="ECO:0000259" key="8">
    <source>
        <dbReference type="PROSITE" id="PS50192"/>
    </source>
</evidence>
<feature type="transmembrane region" description="Helical" evidence="6">
    <location>
        <begin position="24"/>
        <end position="46"/>
    </location>
</feature>
<keyword evidence="2" id="KW-1003">Cell membrane</keyword>
<dbReference type="Pfam" id="PF00672">
    <property type="entry name" value="HAMP"/>
    <property type="match status" value="1"/>
</dbReference>
<evidence type="ECO:0000256" key="1">
    <source>
        <dbReference type="ARBA" id="ARBA00004429"/>
    </source>
</evidence>
<dbReference type="Pfam" id="PF12729">
    <property type="entry name" value="4HB_MCP_1"/>
    <property type="match status" value="1"/>
</dbReference>